<keyword evidence="9 20" id="KW-0418">Kinase</keyword>
<keyword evidence="11 17" id="KW-1133">Transmembrane helix</keyword>
<evidence type="ECO:0000256" key="15">
    <source>
        <dbReference type="ARBA" id="ARBA00037219"/>
    </source>
</evidence>
<keyword evidence="13" id="KW-0843">Virulence</keyword>
<keyword evidence="6" id="KW-0808">Transferase</keyword>
<dbReference type="CDD" id="cd00082">
    <property type="entry name" value="HisKA"/>
    <property type="match status" value="1"/>
</dbReference>
<dbReference type="InterPro" id="IPR004358">
    <property type="entry name" value="Sig_transdc_His_kin-like_C"/>
</dbReference>
<protein>
    <recommendedName>
        <fullName evidence="16">Heme sensor protein HssS</fullName>
        <ecNumber evidence="3">2.7.13.3</ecNumber>
    </recommendedName>
</protein>
<evidence type="ECO:0000256" key="11">
    <source>
        <dbReference type="ARBA" id="ARBA00022989"/>
    </source>
</evidence>
<feature type="transmembrane region" description="Helical" evidence="17">
    <location>
        <begin position="137"/>
        <end position="162"/>
    </location>
</feature>
<evidence type="ECO:0000259" key="19">
    <source>
        <dbReference type="PROSITE" id="PS50885"/>
    </source>
</evidence>
<dbReference type="CDD" id="cd06225">
    <property type="entry name" value="HAMP"/>
    <property type="match status" value="1"/>
</dbReference>
<evidence type="ECO:0000256" key="13">
    <source>
        <dbReference type="ARBA" id="ARBA00023026"/>
    </source>
</evidence>
<dbReference type="InterPro" id="IPR036097">
    <property type="entry name" value="HisK_dim/P_sf"/>
</dbReference>
<dbReference type="SUPFAM" id="SSF158472">
    <property type="entry name" value="HAMP domain-like"/>
    <property type="match status" value="1"/>
</dbReference>
<evidence type="ECO:0000256" key="14">
    <source>
        <dbReference type="ARBA" id="ARBA00023136"/>
    </source>
</evidence>
<keyword evidence="7 17" id="KW-0812">Transmembrane</keyword>
<dbReference type="Pfam" id="PF02518">
    <property type="entry name" value="HATPase_c"/>
    <property type="match status" value="1"/>
</dbReference>
<comment type="caution">
    <text evidence="20">The sequence shown here is derived from an EMBL/GenBank/DDBJ whole genome shotgun (WGS) entry which is preliminary data.</text>
</comment>
<dbReference type="PRINTS" id="PR00344">
    <property type="entry name" value="BCTRLSENSOR"/>
</dbReference>
<proteinExistence type="predicted"/>
<accession>A0ABU5J1Q4</accession>
<name>A0ABU5J1Q4_9BACI</name>
<dbReference type="Gene3D" id="6.10.340.10">
    <property type="match status" value="1"/>
</dbReference>
<dbReference type="InterPro" id="IPR003661">
    <property type="entry name" value="HisK_dim/P_dom"/>
</dbReference>
<dbReference type="Pfam" id="PF00512">
    <property type="entry name" value="HisKA"/>
    <property type="match status" value="1"/>
</dbReference>
<keyword evidence="10" id="KW-0067">ATP-binding</keyword>
<evidence type="ECO:0000256" key="10">
    <source>
        <dbReference type="ARBA" id="ARBA00022840"/>
    </source>
</evidence>
<dbReference type="SMART" id="SM00388">
    <property type="entry name" value="HisKA"/>
    <property type="match status" value="1"/>
</dbReference>
<dbReference type="Gene3D" id="1.10.287.130">
    <property type="match status" value="1"/>
</dbReference>
<evidence type="ECO:0000256" key="9">
    <source>
        <dbReference type="ARBA" id="ARBA00022777"/>
    </source>
</evidence>
<evidence type="ECO:0000256" key="3">
    <source>
        <dbReference type="ARBA" id="ARBA00012438"/>
    </source>
</evidence>
<dbReference type="PANTHER" id="PTHR45528:SF11">
    <property type="entry name" value="HISTIDINE KINASE"/>
    <property type="match status" value="1"/>
</dbReference>
<evidence type="ECO:0000256" key="2">
    <source>
        <dbReference type="ARBA" id="ARBA00004651"/>
    </source>
</evidence>
<comment type="catalytic activity">
    <reaction evidence="1">
        <text>ATP + protein L-histidine = ADP + protein N-phospho-L-histidine.</text>
        <dbReference type="EC" id="2.7.13.3"/>
    </reaction>
</comment>
<evidence type="ECO:0000256" key="17">
    <source>
        <dbReference type="SAM" id="Phobius"/>
    </source>
</evidence>
<comment type="function">
    <text evidence="15">Member of the two-component regulatory system HssS/HssR involved in intracellular heme homeostasis and tempering of staphylococcal virulence. HssS functions as a heme sensor histidine kinase which is autophosphorylated at a histidine residue and transfers its phosphate group to an aspartate residue of HssR. HssR/HssS activates the expression of hrtAB, an efflux pump, in response to extracellular heme, hemin, hemoglobin or blood.</text>
</comment>
<reference evidence="20 21" key="1">
    <citation type="submission" date="2023-11" db="EMBL/GenBank/DDBJ databases">
        <title>Bacillus jintuensis, isolated from a mudflat on the Beibu Gulf coast.</title>
        <authorList>
            <person name="Li M."/>
        </authorList>
    </citation>
    <scope>NUCLEOTIDE SEQUENCE [LARGE SCALE GENOMIC DNA]</scope>
    <source>
        <strain evidence="20 21">31A1R</strain>
    </source>
</reference>
<keyword evidence="8" id="KW-0547">Nucleotide-binding</keyword>
<dbReference type="GO" id="GO:0016301">
    <property type="term" value="F:kinase activity"/>
    <property type="evidence" value="ECO:0007669"/>
    <property type="project" value="UniProtKB-KW"/>
</dbReference>
<dbReference type="Gene3D" id="3.30.565.10">
    <property type="entry name" value="Histidine kinase-like ATPase, C-terminal domain"/>
    <property type="match status" value="1"/>
</dbReference>
<evidence type="ECO:0000256" key="6">
    <source>
        <dbReference type="ARBA" id="ARBA00022679"/>
    </source>
</evidence>
<evidence type="ECO:0000313" key="21">
    <source>
        <dbReference type="Proteomes" id="UP001290455"/>
    </source>
</evidence>
<keyword evidence="14 17" id="KW-0472">Membrane</keyword>
<sequence length="433" mass="48805">MLSLVIAYLGTNILYQGRIHNEIRNILVSNGEKVIEIYHSTESENLVPFLEAFSGTAQTRLQLFNKKGVPLLKDEMEIDKKYIESVIAGETVDNIQAGMKSYPFVGIPFQHGGESYALFLTVEENSVEDEIMNSIHLMYVIILFLGSLLIIIAARFVVIPLIRLTEATKKMAQGDFKIELSTKRKDEIGVLSASFNEMAHELSKLDQMRQEFVANVSHEIQSPLTSISGFSKALKQKNLSEEDRTRYLTIIEEESERLSRLGRNLLRLSHLQHDQHRLNITSFRLDEQLRNVVIGLEPQWSEKDLTLHIQLDPITVEADEDQLKQVWTNLINNSIKFTPVQGAIGVKAEVKNQLITVSIVDNGSGIPEEERKDIFKPFHKIDKSRDSSIKGNGLGLSIVKQIVDLHHGDIEVREGPEGGAKFTVTLPLTNSRA</sequence>
<evidence type="ECO:0000256" key="7">
    <source>
        <dbReference type="ARBA" id="ARBA00022692"/>
    </source>
</evidence>
<dbReference type="PROSITE" id="PS50109">
    <property type="entry name" value="HIS_KIN"/>
    <property type="match status" value="1"/>
</dbReference>
<evidence type="ECO:0000256" key="16">
    <source>
        <dbReference type="ARBA" id="ARBA00040841"/>
    </source>
</evidence>
<gene>
    <name evidence="20" type="ORF">SM124_16660</name>
</gene>
<dbReference type="Proteomes" id="UP001290455">
    <property type="component" value="Unassembled WGS sequence"/>
</dbReference>
<evidence type="ECO:0000256" key="1">
    <source>
        <dbReference type="ARBA" id="ARBA00000085"/>
    </source>
</evidence>
<evidence type="ECO:0000313" key="20">
    <source>
        <dbReference type="EMBL" id="MDZ5473352.1"/>
    </source>
</evidence>
<evidence type="ECO:0000256" key="4">
    <source>
        <dbReference type="ARBA" id="ARBA00022475"/>
    </source>
</evidence>
<dbReference type="InterPro" id="IPR003594">
    <property type="entry name" value="HATPase_dom"/>
</dbReference>
<dbReference type="InterPro" id="IPR036890">
    <property type="entry name" value="HATPase_C_sf"/>
</dbReference>
<dbReference type="SMART" id="SM00304">
    <property type="entry name" value="HAMP"/>
    <property type="match status" value="1"/>
</dbReference>
<evidence type="ECO:0000259" key="18">
    <source>
        <dbReference type="PROSITE" id="PS50109"/>
    </source>
</evidence>
<dbReference type="PROSITE" id="PS50885">
    <property type="entry name" value="HAMP"/>
    <property type="match status" value="1"/>
</dbReference>
<dbReference type="SUPFAM" id="SSF47384">
    <property type="entry name" value="Homodimeric domain of signal transducing histidine kinase"/>
    <property type="match status" value="1"/>
</dbReference>
<comment type="subcellular location">
    <subcellularLocation>
        <location evidence="2">Cell membrane</location>
        <topology evidence="2">Multi-pass membrane protein</topology>
    </subcellularLocation>
</comment>
<dbReference type="InterPro" id="IPR005467">
    <property type="entry name" value="His_kinase_dom"/>
</dbReference>
<dbReference type="Pfam" id="PF00672">
    <property type="entry name" value="HAMP"/>
    <property type="match status" value="1"/>
</dbReference>
<keyword evidence="21" id="KW-1185">Reference proteome</keyword>
<keyword evidence="4" id="KW-1003">Cell membrane</keyword>
<evidence type="ECO:0000256" key="5">
    <source>
        <dbReference type="ARBA" id="ARBA00022553"/>
    </source>
</evidence>
<dbReference type="SUPFAM" id="SSF55874">
    <property type="entry name" value="ATPase domain of HSP90 chaperone/DNA topoisomerase II/histidine kinase"/>
    <property type="match status" value="1"/>
</dbReference>
<evidence type="ECO:0000256" key="8">
    <source>
        <dbReference type="ARBA" id="ARBA00022741"/>
    </source>
</evidence>
<dbReference type="CDD" id="cd00075">
    <property type="entry name" value="HATPase"/>
    <property type="match status" value="1"/>
</dbReference>
<feature type="domain" description="HAMP" evidence="19">
    <location>
        <begin position="155"/>
        <end position="207"/>
    </location>
</feature>
<dbReference type="SMART" id="SM00387">
    <property type="entry name" value="HATPase_c"/>
    <property type="match status" value="1"/>
</dbReference>
<keyword evidence="5" id="KW-0597">Phosphoprotein</keyword>
<keyword evidence="12" id="KW-0902">Two-component regulatory system</keyword>
<organism evidence="20 21">
    <name type="scientific">Robertmurraya mangrovi</name>
    <dbReference type="NCBI Taxonomy" id="3098077"/>
    <lineage>
        <taxon>Bacteria</taxon>
        <taxon>Bacillati</taxon>
        <taxon>Bacillota</taxon>
        <taxon>Bacilli</taxon>
        <taxon>Bacillales</taxon>
        <taxon>Bacillaceae</taxon>
        <taxon>Robertmurraya</taxon>
    </lineage>
</organism>
<dbReference type="InterPro" id="IPR003660">
    <property type="entry name" value="HAMP_dom"/>
</dbReference>
<dbReference type="EMBL" id="JAXOFX010000012">
    <property type="protein sequence ID" value="MDZ5473352.1"/>
    <property type="molecule type" value="Genomic_DNA"/>
</dbReference>
<evidence type="ECO:0000256" key="12">
    <source>
        <dbReference type="ARBA" id="ARBA00023012"/>
    </source>
</evidence>
<dbReference type="EC" id="2.7.13.3" evidence="3"/>
<dbReference type="InterPro" id="IPR050398">
    <property type="entry name" value="HssS/ArlS-like"/>
</dbReference>
<feature type="domain" description="Histidine kinase" evidence="18">
    <location>
        <begin position="215"/>
        <end position="430"/>
    </location>
</feature>
<dbReference type="PANTHER" id="PTHR45528">
    <property type="entry name" value="SENSOR HISTIDINE KINASE CPXA"/>
    <property type="match status" value="1"/>
</dbReference>